<dbReference type="Proteomes" id="UP000094501">
    <property type="component" value="Unassembled WGS sequence"/>
</dbReference>
<protein>
    <recommendedName>
        <fullName evidence="4">Methyltransferase type 11 domain-containing protein</fullName>
    </recommendedName>
</protein>
<keyword evidence="3" id="KW-1185">Reference proteome</keyword>
<reference evidence="2 3" key="1">
    <citation type="journal article" date="2016" name="Environ. Microbiol.">
        <title>New Methyloceanibacter diversity from North Sea sediments includes methanotroph containing solely the soluble methane monooxygenase.</title>
        <authorList>
            <person name="Vekeman B."/>
            <person name="Kerckhof F.M."/>
            <person name="Cremers G."/>
            <person name="de Vos P."/>
            <person name="Vandamme P."/>
            <person name="Boon N."/>
            <person name="Op den Camp H.J."/>
            <person name="Heylen K."/>
        </authorList>
    </citation>
    <scope>NUCLEOTIDE SEQUENCE [LARGE SCALE GENOMIC DNA]</scope>
    <source>
        <strain evidence="2 3">R-67174</strain>
    </source>
</reference>
<dbReference type="Gene3D" id="3.40.50.150">
    <property type="entry name" value="Vaccinia Virus protein VP39"/>
    <property type="match status" value="1"/>
</dbReference>
<accession>A0A1E3W814</accession>
<proteinExistence type="predicted"/>
<evidence type="ECO:0008006" key="4">
    <source>
        <dbReference type="Google" id="ProtNLM"/>
    </source>
</evidence>
<dbReference type="STRING" id="1774968.AUC68_12870"/>
<gene>
    <name evidence="2" type="ORF">AUC68_12870</name>
</gene>
<comment type="caution">
    <text evidence="2">The sequence shown here is derived from an EMBL/GenBank/DDBJ whole genome shotgun (WGS) entry which is preliminary data.</text>
</comment>
<feature type="transmembrane region" description="Helical" evidence="1">
    <location>
        <begin position="27"/>
        <end position="45"/>
    </location>
</feature>
<dbReference type="InterPro" id="IPR029063">
    <property type="entry name" value="SAM-dependent_MTases_sf"/>
</dbReference>
<dbReference type="SUPFAM" id="SSF53335">
    <property type="entry name" value="S-adenosyl-L-methionine-dependent methyltransferases"/>
    <property type="match status" value="1"/>
</dbReference>
<sequence>MQHSDIGGQQVSSSDQRKDSAASLEGVLFLGAATVALGIAAYWPIFKAIALEKLRGRIVTLGAVDDAYVHLGILKGCGFTQFTEDRTEFKEVLRRVGFDRISFLDVSDFEGADIIQDLSAPLDPAYAGCADLVLDNGTIEHCADPLKAIENTLSLLKVGGVAIFMSPTNGYLDHGFWQISPTLYFDLFYDLGYEILFLYVRASNWGRFDKLAFDYKGISMHSDQDRLGATFPRALTYCAVRKTSNNATGIRPIQSFYSVRHTPRVFRDFTKIKYAASEIADVPVVNNRDLVGPENFVE</sequence>
<dbReference type="EMBL" id="LPWG01000002">
    <property type="protein sequence ID" value="ODS01247.1"/>
    <property type="molecule type" value="Genomic_DNA"/>
</dbReference>
<evidence type="ECO:0000313" key="2">
    <source>
        <dbReference type="EMBL" id="ODS01247.1"/>
    </source>
</evidence>
<evidence type="ECO:0000256" key="1">
    <source>
        <dbReference type="SAM" id="Phobius"/>
    </source>
</evidence>
<name>A0A1E3W814_9HYPH</name>
<evidence type="ECO:0000313" key="3">
    <source>
        <dbReference type="Proteomes" id="UP000094501"/>
    </source>
</evidence>
<keyword evidence="1" id="KW-0812">Transmembrane</keyword>
<organism evidence="2 3">
    <name type="scientific">Methyloceanibacter methanicus</name>
    <dbReference type="NCBI Taxonomy" id="1774968"/>
    <lineage>
        <taxon>Bacteria</taxon>
        <taxon>Pseudomonadati</taxon>
        <taxon>Pseudomonadota</taxon>
        <taxon>Alphaproteobacteria</taxon>
        <taxon>Hyphomicrobiales</taxon>
        <taxon>Hyphomicrobiaceae</taxon>
        <taxon>Methyloceanibacter</taxon>
    </lineage>
</organism>
<dbReference type="AlphaFoldDB" id="A0A1E3W814"/>
<keyword evidence="1" id="KW-0472">Membrane</keyword>
<keyword evidence="1" id="KW-1133">Transmembrane helix</keyword>